<proteinExistence type="predicted"/>
<feature type="region of interest" description="Disordered" evidence="1">
    <location>
        <begin position="284"/>
        <end position="311"/>
    </location>
</feature>
<evidence type="ECO:0000313" key="2">
    <source>
        <dbReference type="EMBL" id="MPA53287.1"/>
    </source>
</evidence>
<feature type="compositionally biased region" description="Polar residues" evidence="1">
    <location>
        <begin position="348"/>
        <end position="357"/>
    </location>
</feature>
<gene>
    <name evidence="2" type="ORF">Din_022728</name>
</gene>
<feature type="compositionally biased region" description="Polar residues" evidence="1">
    <location>
        <begin position="285"/>
        <end position="303"/>
    </location>
</feature>
<feature type="compositionally biased region" description="Polar residues" evidence="1">
    <location>
        <begin position="133"/>
        <end position="142"/>
    </location>
</feature>
<accession>A0A5B7A9G5</accession>
<feature type="compositionally biased region" description="Polar residues" evidence="1">
    <location>
        <begin position="75"/>
        <end position="100"/>
    </location>
</feature>
<organism evidence="2">
    <name type="scientific">Davidia involucrata</name>
    <name type="common">Dove tree</name>
    <dbReference type="NCBI Taxonomy" id="16924"/>
    <lineage>
        <taxon>Eukaryota</taxon>
        <taxon>Viridiplantae</taxon>
        <taxon>Streptophyta</taxon>
        <taxon>Embryophyta</taxon>
        <taxon>Tracheophyta</taxon>
        <taxon>Spermatophyta</taxon>
        <taxon>Magnoliopsida</taxon>
        <taxon>eudicotyledons</taxon>
        <taxon>Gunneridae</taxon>
        <taxon>Pentapetalae</taxon>
        <taxon>asterids</taxon>
        <taxon>Cornales</taxon>
        <taxon>Nyssaceae</taxon>
        <taxon>Davidia</taxon>
    </lineage>
</organism>
<reference evidence="2" key="1">
    <citation type="submission" date="2019-08" db="EMBL/GenBank/DDBJ databases">
        <title>Reference gene set and small RNA set construction with multiple tissues from Davidia involucrata Baill.</title>
        <authorList>
            <person name="Yang H."/>
            <person name="Zhou C."/>
            <person name="Li G."/>
            <person name="Wang J."/>
            <person name="Gao P."/>
            <person name="Wang M."/>
            <person name="Wang R."/>
            <person name="Zhao Y."/>
        </authorList>
    </citation>
    <scope>NUCLEOTIDE SEQUENCE</scope>
    <source>
        <tissue evidence="2">Mixed with DoveR01_LX</tissue>
    </source>
</reference>
<feature type="compositionally biased region" description="Basic and acidic residues" evidence="1">
    <location>
        <begin position="216"/>
        <end position="256"/>
    </location>
</feature>
<dbReference type="AlphaFoldDB" id="A0A5B7A9G5"/>
<dbReference type="PANTHER" id="PTHR34802:SF1">
    <property type="entry name" value="CHORISMATE SYNTHASE"/>
    <property type="match status" value="1"/>
</dbReference>
<feature type="region of interest" description="Disordered" evidence="1">
    <location>
        <begin position="65"/>
        <end position="258"/>
    </location>
</feature>
<feature type="compositionally biased region" description="Basic and acidic residues" evidence="1">
    <location>
        <begin position="106"/>
        <end position="119"/>
    </location>
</feature>
<name>A0A5B7A9G5_DAVIN</name>
<dbReference type="EMBL" id="GHES01022728">
    <property type="protein sequence ID" value="MPA53287.1"/>
    <property type="molecule type" value="Transcribed_RNA"/>
</dbReference>
<feature type="compositionally biased region" description="Polar residues" evidence="1">
    <location>
        <begin position="202"/>
        <end position="215"/>
    </location>
</feature>
<evidence type="ECO:0000256" key="1">
    <source>
        <dbReference type="SAM" id="MobiDB-lite"/>
    </source>
</evidence>
<dbReference type="PANTHER" id="PTHR34802">
    <property type="entry name" value="CHORISMATE SYNTHASE"/>
    <property type="match status" value="1"/>
</dbReference>
<protein>
    <submittedName>
        <fullName evidence="2">Uncharacterized protein</fullName>
    </submittedName>
</protein>
<feature type="region of interest" description="Disordered" evidence="1">
    <location>
        <begin position="348"/>
        <end position="377"/>
    </location>
</feature>
<sequence>MSLENEDQSSPDKLAETLCEYKKHSKISYSRDFILSLSELDICKKLPSGFDQSILSEFEDASHSILDRQRIPGSSPLQSFRRSEYGSSPPTRGDSSNYSRATYGRWENRSSGRSDRDSDSQSDWDSDSGRRYGSQTRQSWQTSEHDGLLGSGSFPRPSGYAPGVSAPKVRANDNYQLKRSNEPYHPPRPYKGVPHSRRETSDSYNDETFGSSECTSQDREEEETRRRASFELMRKDQQKALQEKQKFNPDKHKNELSDINVLLGDTKDEKRLLHRNNELEESVILQVSNNDSGKSSFPSQSPASRPLVPPGFRSTLLERNSGMKSLIHTHPVEVGKPEIEESLSHATTNAVQNGTLDNQEERKSSQEMDLSEQQHENTSILAPLLNKGEKIANSSSALQVSNKKFGMDDQLYRTSTLSEARETLDSGEIVQRDTEKVTGHKIVGDPNQDHSTSILEKLFGSALTVNIAGSSSGFSEHHDSKPDDTWSPNTVQSSKFSHWFLEDEKKLADELSSGRPSDLLSLIVGGEKDGSQVSDVKATQHIPPDFPFQSPELATRHMTSNVTSATVGISEQLDSCNKQEAVPTVLTCEDLEQAILSEFSVNSSTSQHTMQGWSASGAKIEQPKTEVDNSASQQLLSLLQKGTGLKDMTLSPNLDFESSNKLHVSEVANTGTMFDNQREDSAGKIDNTGKTLTLETLFGSAFMKELQSAEAPVSIQRGSVGSADPHGLSFPVIDDGLFSSTVGKVGFNRTSHESNVLASNHRQQIKSDKIENWLGFNDPQIEVDSSMLQTEIVSKPDGFDGAMEIQLPEEESLITVGDPVNPPNMMFVPAGNSTKGELLSSNTPVHIAEKLAALNTVFQDERSMVGQEGPPFVRGPYDLMEPEIPYRNLHAQPSSPQFHPPQMNHGRPLFHPLDSHHAHINPQMKFMAPESIIHHDGPPNHQLPANMLRPPLHHPSTGLTGFDLPAHHPMLQQMQMRGNFPRPHLLREFPRGATLPPQPSNQATGFMQELNPMQGFPFGHRQPNFGSLGMPMPAPDVSSGGNHPEAFQRLIEMELRANSKQIRPFAAVGHSQGMHGHELDMGFRYR</sequence>